<dbReference type="InterPro" id="IPR004089">
    <property type="entry name" value="MCPsignal_dom"/>
</dbReference>
<dbReference type="EMBL" id="APVG01000038">
    <property type="protein sequence ID" value="ENY71310.1"/>
    <property type="molecule type" value="Genomic_DNA"/>
</dbReference>
<dbReference type="GO" id="GO:0006935">
    <property type="term" value="P:chemotaxis"/>
    <property type="evidence" value="ECO:0007669"/>
    <property type="project" value="UniProtKB-KW"/>
</dbReference>
<dbReference type="PANTHER" id="PTHR32089">
    <property type="entry name" value="METHYL-ACCEPTING CHEMOTAXIS PROTEIN MCPB"/>
    <property type="match status" value="1"/>
</dbReference>
<evidence type="ECO:0000256" key="10">
    <source>
        <dbReference type="PROSITE-ProRule" id="PRU00284"/>
    </source>
</evidence>
<comment type="subcellular location">
    <subcellularLocation>
        <location evidence="1">Cell inner membrane</location>
        <topology evidence="1">Multi-pass membrane protein</topology>
    </subcellularLocation>
</comment>
<keyword evidence="2" id="KW-1003">Cell membrane</keyword>
<keyword evidence="16" id="KW-1185">Reference proteome</keyword>
<keyword evidence="3" id="KW-0145">Chemotaxis</keyword>
<evidence type="ECO:0000259" key="12">
    <source>
        <dbReference type="PROSITE" id="PS50111"/>
    </source>
</evidence>
<dbReference type="SUPFAM" id="SSF103190">
    <property type="entry name" value="Sensory domain-like"/>
    <property type="match status" value="1"/>
</dbReference>
<evidence type="ECO:0000256" key="8">
    <source>
        <dbReference type="ARBA" id="ARBA00023224"/>
    </source>
</evidence>
<evidence type="ECO:0000313" key="16">
    <source>
        <dbReference type="Proteomes" id="UP000023775"/>
    </source>
</evidence>
<evidence type="ECO:0000256" key="3">
    <source>
        <dbReference type="ARBA" id="ARBA00022500"/>
    </source>
</evidence>
<sequence length="625" mass="67801">MKMSHKIGLAAAGILFLAISTLSWVQVSQVKSTMSHQVEADIGETSDALARQIENWLGSKLALIDMMSQQIDGEFTPERIQATFDTPLLKQEFLLIFGGLDSDGKRITNNQSWDPPNWDARQRPWYGVAKAGNQAILTEPYPDAASGEILISAVAKLTNKGQFMGAFGGDLSLKTVSDALNTASFNGAGYAFLLAGNGNIVSHPDNQWNGKSYTELLGARAPLEKNFTTIEHAGHELMLSFTPLRNLKGVDWYIGVVLDAEKVNAAASAVQARAMVGIIIGVVVSLLLLGMLTKALLHPLDALSGSLQEMNRGEGDLTRRLPDRSQDEFGLVAREFNGFVGYLQELISDVMFSATQIKGSCQQTSDEAYMAADRLQQQLQELDQLATAMNEMASTASEVAQHAQAAAHAANAANDETEQGVTVVSRSTSAIQRLADEMEQTGAAVNDLARFSQNIESILSVITSIAEQTNLLALNAAIEAARAGESGRGFAVVADEVRSLASRTQQSTREIREMIDQLQVGVRQTEEKMRMSRDIASQTAQDAQEANEVLGRIRDAISQINDMNLQIAAAAEEQSSTTEEINRNTTNIRDISQEVSQGAEQQAQHCLAMTQQIEQQLALLGRFRV</sequence>
<protein>
    <submittedName>
        <fullName evidence="15">Methyl-accepting chemotaxis sensory transducer</fullName>
    </submittedName>
</protein>
<evidence type="ECO:0000256" key="1">
    <source>
        <dbReference type="ARBA" id="ARBA00004429"/>
    </source>
</evidence>
<keyword evidence="7" id="KW-0472">Membrane</keyword>
<name>N9TZ31_9GAMM</name>
<evidence type="ECO:0000256" key="7">
    <source>
        <dbReference type="ARBA" id="ARBA00023136"/>
    </source>
</evidence>
<evidence type="ECO:0000313" key="15">
    <source>
        <dbReference type="EMBL" id="ENY71310.1"/>
    </source>
</evidence>
<dbReference type="PROSITE" id="PS50885">
    <property type="entry name" value="HAMP"/>
    <property type="match status" value="1"/>
</dbReference>
<dbReference type="InterPro" id="IPR003660">
    <property type="entry name" value="HAMP_dom"/>
</dbReference>
<dbReference type="eggNOG" id="COG0840">
    <property type="taxonomic scope" value="Bacteria"/>
</dbReference>
<keyword evidence="11" id="KW-0175">Coiled coil</keyword>
<evidence type="ECO:0000256" key="2">
    <source>
        <dbReference type="ARBA" id="ARBA00022475"/>
    </source>
</evidence>
<dbReference type="OrthoDB" id="2489132at2"/>
<organism evidence="15 16">
    <name type="scientific">Aeromonas diversa CDC 2478-85</name>
    <dbReference type="NCBI Taxonomy" id="1268237"/>
    <lineage>
        <taxon>Bacteria</taxon>
        <taxon>Pseudomonadati</taxon>
        <taxon>Pseudomonadota</taxon>
        <taxon>Gammaproteobacteria</taxon>
        <taxon>Aeromonadales</taxon>
        <taxon>Aeromonadaceae</taxon>
        <taxon>Aeromonas</taxon>
    </lineage>
</organism>
<dbReference type="FunFam" id="1.10.287.950:FF:000001">
    <property type="entry name" value="Methyl-accepting chemotaxis sensory transducer"/>
    <property type="match status" value="1"/>
</dbReference>
<accession>N9TZ31</accession>
<dbReference type="PATRIC" id="fig|1268237.3.peg.2731"/>
<dbReference type="InterPro" id="IPR033479">
    <property type="entry name" value="dCache_1"/>
</dbReference>
<dbReference type="CDD" id="cd06225">
    <property type="entry name" value="HAMP"/>
    <property type="match status" value="1"/>
</dbReference>
<keyword evidence="6" id="KW-1133">Transmembrane helix</keyword>
<dbReference type="PROSITE" id="PS50111">
    <property type="entry name" value="CHEMOTAXIS_TRANSDUC_2"/>
    <property type="match status" value="1"/>
</dbReference>
<keyword evidence="8 10" id="KW-0807">Transducer</keyword>
<reference evidence="15 16" key="1">
    <citation type="journal article" date="2013" name="Genome Announc.">
        <title>Draft Genome Sequence of the Aeromonas diversa Type Strain.</title>
        <authorList>
            <person name="Farfan M."/>
            <person name="Spataro N."/>
            <person name="Sanglas A."/>
            <person name="Albarral V."/>
            <person name="Loren J.G."/>
            <person name="Bosch E."/>
            <person name="Fuste M.C."/>
        </authorList>
    </citation>
    <scope>NUCLEOTIDE SEQUENCE [LARGE SCALE GENOMIC DNA]</scope>
    <source>
        <strain evidence="15 16">2478-85</strain>
    </source>
</reference>
<evidence type="ECO:0000256" key="6">
    <source>
        <dbReference type="ARBA" id="ARBA00022989"/>
    </source>
</evidence>
<comment type="caution">
    <text evidence="15">The sequence shown here is derived from an EMBL/GenBank/DDBJ whole genome shotgun (WGS) entry which is preliminary data.</text>
</comment>
<dbReference type="SMART" id="SM00304">
    <property type="entry name" value="HAMP"/>
    <property type="match status" value="1"/>
</dbReference>
<proteinExistence type="inferred from homology"/>
<evidence type="ECO:0000256" key="4">
    <source>
        <dbReference type="ARBA" id="ARBA00022519"/>
    </source>
</evidence>
<dbReference type="PANTHER" id="PTHR32089:SF117">
    <property type="entry name" value="METHYL ACCEPTING SENSORY TRANSDUCER WITH CACHE_1 SMALL MOLECULE BINDING DOMAIN"/>
    <property type="match status" value="1"/>
</dbReference>
<dbReference type="InterPro" id="IPR029151">
    <property type="entry name" value="Sensor-like_sf"/>
</dbReference>
<gene>
    <name evidence="15" type="ORF">G114_13878</name>
</gene>
<feature type="domain" description="T-SNARE coiled-coil homology" evidence="13">
    <location>
        <begin position="540"/>
        <end position="588"/>
    </location>
</feature>
<dbReference type="SMART" id="SM00283">
    <property type="entry name" value="MA"/>
    <property type="match status" value="1"/>
</dbReference>
<evidence type="ECO:0000256" key="11">
    <source>
        <dbReference type="SAM" id="Coils"/>
    </source>
</evidence>
<dbReference type="Proteomes" id="UP000023775">
    <property type="component" value="Unassembled WGS sequence"/>
</dbReference>
<dbReference type="Gene3D" id="3.30.450.20">
    <property type="entry name" value="PAS domain"/>
    <property type="match status" value="2"/>
</dbReference>
<dbReference type="CDD" id="cd12913">
    <property type="entry name" value="PDC1_MCP_like"/>
    <property type="match status" value="1"/>
</dbReference>
<dbReference type="Pfam" id="PF02743">
    <property type="entry name" value="dCache_1"/>
    <property type="match status" value="1"/>
</dbReference>
<evidence type="ECO:0000256" key="5">
    <source>
        <dbReference type="ARBA" id="ARBA00022692"/>
    </source>
</evidence>
<dbReference type="AlphaFoldDB" id="N9TZ31"/>
<dbReference type="Pfam" id="PF00672">
    <property type="entry name" value="HAMP"/>
    <property type="match status" value="1"/>
</dbReference>
<dbReference type="GO" id="GO:0005886">
    <property type="term" value="C:plasma membrane"/>
    <property type="evidence" value="ECO:0007669"/>
    <property type="project" value="UniProtKB-SubCell"/>
</dbReference>
<dbReference type="CDD" id="cd11386">
    <property type="entry name" value="MCP_signal"/>
    <property type="match status" value="1"/>
</dbReference>
<feature type="coiled-coil region" evidence="11">
    <location>
        <begin position="365"/>
        <end position="395"/>
    </location>
</feature>
<keyword evidence="5" id="KW-0812">Transmembrane</keyword>
<dbReference type="Pfam" id="PF00015">
    <property type="entry name" value="MCPsignal"/>
    <property type="match status" value="1"/>
</dbReference>
<dbReference type="CDD" id="cd12912">
    <property type="entry name" value="PDC2_MCP_like"/>
    <property type="match status" value="1"/>
</dbReference>
<evidence type="ECO:0000259" key="13">
    <source>
        <dbReference type="PROSITE" id="PS50192"/>
    </source>
</evidence>
<evidence type="ECO:0000259" key="14">
    <source>
        <dbReference type="PROSITE" id="PS50885"/>
    </source>
</evidence>
<feature type="domain" description="HAMP" evidence="14">
    <location>
        <begin position="294"/>
        <end position="348"/>
    </location>
</feature>
<feature type="domain" description="Methyl-accepting transducer" evidence="12">
    <location>
        <begin position="353"/>
        <end position="589"/>
    </location>
</feature>
<keyword evidence="4" id="KW-0997">Cell inner membrane</keyword>
<dbReference type="RefSeq" id="WP_005356303.1">
    <property type="nucleotide sequence ID" value="NZ_APVG01000038.1"/>
</dbReference>
<dbReference type="SUPFAM" id="SSF58104">
    <property type="entry name" value="Methyl-accepting chemotaxis protein (MCP) signaling domain"/>
    <property type="match status" value="1"/>
</dbReference>
<dbReference type="InterPro" id="IPR000727">
    <property type="entry name" value="T_SNARE_dom"/>
</dbReference>
<dbReference type="PROSITE" id="PS50192">
    <property type="entry name" value="T_SNARE"/>
    <property type="match status" value="1"/>
</dbReference>
<dbReference type="Gene3D" id="1.10.287.950">
    <property type="entry name" value="Methyl-accepting chemotaxis protein"/>
    <property type="match status" value="1"/>
</dbReference>
<dbReference type="GO" id="GO:0007165">
    <property type="term" value="P:signal transduction"/>
    <property type="evidence" value="ECO:0007669"/>
    <property type="project" value="UniProtKB-KW"/>
</dbReference>
<comment type="similarity">
    <text evidence="9">Belongs to the methyl-accepting chemotaxis (MCP) protein family.</text>
</comment>
<evidence type="ECO:0000256" key="9">
    <source>
        <dbReference type="ARBA" id="ARBA00029447"/>
    </source>
</evidence>